<feature type="region of interest" description="Disordered" evidence="1">
    <location>
        <begin position="61"/>
        <end position="207"/>
    </location>
</feature>
<feature type="compositionally biased region" description="Basic and acidic residues" evidence="1">
    <location>
        <begin position="73"/>
        <end position="89"/>
    </location>
</feature>
<reference evidence="3" key="1">
    <citation type="journal article" date="2019" name="Nat. Commun.">
        <title>Expansion of phycobilisome linker gene families in mesophilic red algae.</title>
        <authorList>
            <person name="Lee J."/>
            <person name="Kim D."/>
            <person name="Bhattacharya D."/>
            <person name="Yoon H.S."/>
        </authorList>
    </citation>
    <scope>NUCLEOTIDE SEQUENCE [LARGE SCALE GENOMIC DNA]</scope>
    <source>
        <strain evidence="3">CCMP 1328</strain>
    </source>
</reference>
<evidence type="ECO:0000313" key="2">
    <source>
        <dbReference type="EMBL" id="KAA8494795.1"/>
    </source>
</evidence>
<keyword evidence="3" id="KW-1185">Reference proteome</keyword>
<comment type="caution">
    <text evidence="2">The sequence shown here is derived from an EMBL/GenBank/DDBJ whole genome shotgun (WGS) entry which is preliminary data.</text>
</comment>
<accession>A0A5J4YU70</accession>
<gene>
    <name evidence="2" type="ORF">FVE85_3036</name>
</gene>
<dbReference type="Proteomes" id="UP000324585">
    <property type="component" value="Unassembled WGS sequence"/>
</dbReference>
<dbReference type="AlphaFoldDB" id="A0A5J4YU70"/>
<sequence length="207" mass="21690">MNSGEYGGGPNSHARYRMGRLPENVNLQNAPGRSATPMPTTAAAKQEEKMNQNQIELDAMRQKNSVVVPTTDKVSRKVDGYHTPADSDKILNSGAELHPSLGAPDEKNIFGDLSSSSDEEPEAPGAVPEPEAPPPAEEPAEPAAEVPPAPPAEQPAAVSQPEQSRKEDAPAEKKPPAPAAEAAKPATQAKPQTEPVKQKAGGCCVLQ</sequence>
<feature type="region of interest" description="Disordered" evidence="1">
    <location>
        <begin position="1"/>
        <end position="49"/>
    </location>
</feature>
<evidence type="ECO:0000256" key="1">
    <source>
        <dbReference type="SAM" id="MobiDB-lite"/>
    </source>
</evidence>
<name>A0A5J4YU70_PORPP</name>
<organism evidence="2 3">
    <name type="scientific">Porphyridium purpureum</name>
    <name type="common">Red alga</name>
    <name type="synonym">Porphyridium cruentum</name>
    <dbReference type="NCBI Taxonomy" id="35688"/>
    <lineage>
        <taxon>Eukaryota</taxon>
        <taxon>Rhodophyta</taxon>
        <taxon>Bangiophyceae</taxon>
        <taxon>Porphyridiales</taxon>
        <taxon>Porphyridiaceae</taxon>
        <taxon>Porphyridium</taxon>
    </lineage>
</organism>
<feature type="compositionally biased region" description="Basic and acidic residues" evidence="1">
    <location>
        <begin position="163"/>
        <end position="175"/>
    </location>
</feature>
<evidence type="ECO:0000313" key="3">
    <source>
        <dbReference type="Proteomes" id="UP000324585"/>
    </source>
</evidence>
<feature type="compositionally biased region" description="Low complexity" evidence="1">
    <location>
        <begin position="179"/>
        <end position="193"/>
    </location>
</feature>
<feature type="compositionally biased region" description="Gly residues" evidence="1">
    <location>
        <begin position="1"/>
        <end position="10"/>
    </location>
</feature>
<proteinExistence type="predicted"/>
<protein>
    <submittedName>
        <fullName evidence="2">Uncharacterized protein</fullName>
    </submittedName>
</protein>
<dbReference type="EMBL" id="VRMN01000004">
    <property type="protein sequence ID" value="KAA8494795.1"/>
    <property type="molecule type" value="Genomic_DNA"/>
</dbReference>